<dbReference type="GO" id="GO:0005524">
    <property type="term" value="F:ATP binding"/>
    <property type="evidence" value="ECO:0007669"/>
    <property type="project" value="UniProtKB-KW"/>
</dbReference>
<keyword evidence="5" id="KW-0269">Exonuclease</keyword>
<dbReference type="SUPFAM" id="SSF52980">
    <property type="entry name" value="Restriction endonuclease-like"/>
    <property type="match status" value="1"/>
</dbReference>
<keyword evidence="1" id="KW-0547">Nucleotide-binding</keyword>
<name>A0A0B8QL88_LACLL</name>
<evidence type="ECO:0000313" key="6">
    <source>
        <dbReference type="Proteomes" id="UP000031847"/>
    </source>
</evidence>
<sequence>MTEEKPRFSFSDIRTFQECPFRLRERKAKRYAESPTEAMLVGSYAHAMLEGDKSTDDFIQEHSVDMMGNIGKKNQGIKKVFKDIVMAVNEVKKTETYQSFDTLHTHKELYIRADYDDFVISGRIDVLRFDHENKTIEIIDWKTAASFEDIFDKNIRAYLEWYSHYREQLALYAWLVAQEFSDYTKLDYTVVGKIVGFTKKLPVNIKTITMDFGKLADISDKILVQTVLSELDNIAHNIEHEGMDGYFCHNCDCCIQNKKYEELEVEVW</sequence>
<dbReference type="GO" id="GO:0004386">
    <property type="term" value="F:helicase activity"/>
    <property type="evidence" value="ECO:0007669"/>
    <property type="project" value="UniProtKB-KW"/>
</dbReference>
<dbReference type="InterPro" id="IPR011604">
    <property type="entry name" value="PDDEXK-like_dom_sf"/>
</dbReference>
<keyword evidence="5" id="KW-0540">Nuclease</keyword>
<protein>
    <submittedName>
        <fullName evidence="5">RecB family exonuclease</fullName>
    </submittedName>
</protein>
<dbReference type="AlphaFoldDB" id="A0A0B8QL88"/>
<keyword evidence="3" id="KW-0347">Helicase</keyword>
<evidence type="ECO:0000256" key="2">
    <source>
        <dbReference type="ARBA" id="ARBA00022801"/>
    </source>
</evidence>
<dbReference type="RefSeq" id="WP_025017121.1">
    <property type="nucleotide sequence ID" value="NZ_BAABQR010000005.1"/>
</dbReference>
<evidence type="ECO:0000256" key="4">
    <source>
        <dbReference type="ARBA" id="ARBA00022840"/>
    </source>
</evidence>
<dbReference type="Proteomes" id="UP000031847">
    <property type="component" value="Unassembled WGS sequence"/>
</dbReference>
<reference evidence="5 6" key="1">
    <citation type="submission" date="2015-01" db="EMBL/GenBank/DDBJ databases">
        <title>Lactococcus lactis subsp.lactis JCM 5805 whole genome shotgun sequence.</title>
        <authorList>
            <person name="Fujii T."/>
            <person name="Tomita Y."/>
            <person name="Ikushima S."/>
            <person name="Fujiwara D."/>
        </authorList>
    </citation>
    <scope>NUCLEOTIDE SEQUENCE [LARGE SCALE GENOMIC DNA]</scope>
    <source>
        <strain evidence="5 6">JCM 5805</strain>
    </source>
</reference>
<dbReference type="Gene3D" id="3.90.320.10">
    <property type="match status" value="1"/>
</dbReference>
<evidence type="ECO:0000313" key="5">
    <source>
        <dbReference type="EMBL" id="GAM80675.1"/>
    </source>
</evidence>
<organism evidence="5 6">
    <name type="scientific">Lactococcus lactis subsp. lactis</name>
    <name type="common">Streptococcus lactis</name>
    <dbReference type="NCBI Taxonomy" id="1360"/>
    <lineage>
        <taxon>Bacteria</taxon>
        <taxon>Bacillati</taxon>
        <taxon>Bacillota</taxon>
        <taxon>Bacilli</taxon>
        <taxon>Lactobacillales</taxon>
        <taxon>Streptococcaceae</taxon>
        <taxon>Lactococcus</taxon>
    </lineage>
</organism>
<gene>
    <name evidence="5" type="ORF">JCM5805K_1790</name>
</gene>
<dbReference type="Pfam" id="PF12684">
    <property type="entry name" value="DUF3799"/>
    <property type="match status" value="1"/>
</dbReference>
<keyword evidence="2" id="KW-0378">Hydrolase</keyword>
<dbReference type="GO" id="GO:0004527">
    <property type="term" value="F:exonuclease activity"/>
    <property type="evidence" value="ECO:0007669"/>
    <property type="project" value="UniProtKB-KW"/>
</dbReference>
<dbReference type="EMBL" id="BBSI01000029">
    <property type="protein sequence ID" value="GAM80675.1"/>
    <property type="molecule type" value="Genomic_DNA"/>
</dbReference>
<keyword evidence="4" id="KW-0067">ATP-binding</keyword>
<evidence type="ECO:0000256" key="1">
    <source>
        <dbReference type="ARBA" id="ARBA00022741"/>
    </source>
</evidence>
<accession>A0A0B8QL88</accession>
<proteinExistence type="predicted"/>
<dbReference type="InterPro" id="IPR011335">
    <property type="entry name" value="Restrct_endonuc-II-like"/>
</dbReference>
<dbReference type="InterPro" id="IPR024432">
    <property type="entry name" value="Put_RecE_PDDEXK-like_dom"/>
</dbReference>
<evidence type="ECO:0000256" key="3">
    <source>
        <dbReference type="ARBA" id="ARBA00022806"/>
    </source>
</evidence>
<comment type="caution">
    <text evidence="5">The sequence shown here is derived from an EMBL/GenBank/DDBJ whole genome shotgun (WGS) entry which is preliminary data.</text>
</comment>